<reference evidence="2" key="1">
    <citation type="submission" date="2017-10" db="EMBL/GenBank/DDBJ databases">
        <authorList>
            <person name="Regsiter A."/>
            <person name="William W."/>
        </authorList>
    </citation>
    <scope>NUCLEOTIDE SEQUENCE [LARGE SCALE GENOMIC DNA]</scope>
</reference>
<evidence type="ECO:0000313" key="1">
    <source>
        <dbReference type="EMBL" id="SOR31615.1"/>
    </source>
</evidence>
<evidence type="ECO:0000313" key="2">
    <source>
        <dbReference type="Proteomes" id="UP000233769"/>
    </source>
</evidence>
<dbReference type="EMBL" id="LT962688">
    <property type="protein sequence ID" value="SOR31615.1"/>
    <property type="molecule type" value="Genomic_DNA"/>
</dbReference>
<dbReference type="AlphaFoldDB" id="A0A1P8QJI7"/>
<dbReference type="InterPro" id="IPR021295">
    <property type="entry name" value="DUF2867"/>
</dbReference>
<name>A0A1P8QJI7_METEX</name>
<protein>
    <submittedName>
        <fullName evidence="1">Uncharacterized protein</fullName>
    </submittedName>
</protein>
<proteinExistence type="predicted"/>
<accession>A0A1P8QJI7</accession>
<organism evidence="1 2">
    <name type="scientific">Methylorubrum extorquens</name>
    <name type="common">Methylobacterium dichloromethanicum</name>
    <name type="synonym">Methylobacterium extorquens</name>
    <dbReference type="NCBI Taxonomy" id="408"/>
    <lineage>
        <taxon>Bacteria</taxon>
        <taxon>Pseudomonadati</taxon>
        <taxon>Pseudomonadota</taxon>
        <taxon>Alphaproteobacteria</taxon>
        <taxon>Hyphomicrobiales</taxon>
        <taxon>Methylobacteriaceae</taxon>
        <taxon>Methylorubrum</taxon>
    </lineage>
</organism>
<gene>
    <name evidence="1" type="ORF">TK0001_5030</name>
</gene>
<sequence length="178" mass="19523">MMPSISPASRKRTDVRPVPLPSDCAVTSWYAGADLADAFAVRLPGPGPHDLSRLAEDALSNPAAWVTLAMWLRDGAVRPFGVRTSGQIRTQLETGGRDRIGFFPVLSRSDREIVLGEDDRHLDFRLSLLLVTRDDGREDLTATSVVRCHNLFGRAYLAAIHPGHVRVVRSALARAGMR</sequence>
<dbReference type="Pfam" id="PF11066">
    <property type="entry name" value="DUF2867"/>
    <property type="match status" value="1"/>
</dbReference>
<dbReference type="Proteomes" id="UP000233769">
    <property type="component" value="Chromosome tk0001"/>
</dbReference>